<evidence type="ECO:0000313" key="3">
    <source>
        <dbReference type="EMBL" id="KAK8852517.1"/>
    </source>
</evidence>
<keyword evidence="4" id="KW-1185">Reference proteome</keyword>
<sequence>MCPARRTRRGAPSTKSPIDTRGKSNSQQEVPKPTLKSGAGWILENYQYMKILPIEKQIDGIHKIFGIPLRYKIEAKHIAVHAFTEYQLNSFSFAQQFTDNGKALIILMLFTDYIGNVPSFLNSKESFSSWYEKVLKIIQNNEFTVQEQQIITNYINVGLKPYYHLFHYILTHEEMKKIDSEGLQLYKPIVPVKKENADDDQANAPDPNAELEAQLAAAALAEKKAAEAEQKRIELQQAIESMVNDNMTKIKSALDARNEQIVQNIYSTEDRIVKQAKQNKS</sequence>
<dbReference type="EMBL" id="JAPFFF010000023">
    <property type="protein sequence ID" value="KAK8852517.1"/>
    <property type="molecule type" value="Genomic_DNA"/>
</dbReference>
<name>A0ABR2HTT1_9EUKA</name>
<feature type="region of interest" description="Disordered" evidence="2">
    <location>
        <begin position="1"/>
        <end position="34"/>
    </location>
</feature>
<protein>
    <submittedName>
        <fullName evidence="3">Uncharacterized protein</fullName>
    </submittedName>
</protein>
<evidence type="ECO:0000256" key="2">
    <source>
        <dbReference type="SAM" id="MobiDB-lite"/>
    </source>
</evidence>
<comment type="caution">
    <text evidence="3">The sequence shown here is derived from an EMBL/GenBank/DDBJ whole genome shotgun (WGS) entry which is preliminary data.</text>
</comment>
<feature type="compositionally biased region" description="Polar residues" evidence="2">
    <location>
        <begin position="13"/>
        <end position="29"/>
    </location>
</feature>
<evidence type="ECO:0000313" key="4">
    <source>
        <dbReference type="Proteomes" id="UP001470230"/>
    </source>
</evidence>
<organism evidence="3 4">
    <name type="scientific">Tritrichomonas musculus</name>
    <dbReference type="NCBI Taxonomy" id="1915356"/>
    <lineage>
        <taxon>Eukaryota</taxon>
        <taxon>Metamonada</taxon>
        <taxon>Parabasalia</taxon>
        <taxon>Tritrichomonadida</taxon>
        <taxon>Tritrichomonadidae</taxon>
        <taxon>Tritrichomonas</taxon>
    </lineage>
</organism>
<reference evidence="3 4" key="1">
    <citation type="submission" date="2024-04" db="EMBL/GenBank/DDBJ databases">
        <title>Tritrichomonas musculus Genome.</title>
        <authorList>
            <person name="Alves-Ferreira E."/>
            <person name="Grigg M."/>
            <person name="Lorenzi H."/>
            <person name="Galac M."/>
        </authorList>
    </citation>
    <scope>NUCLEOTIDE SEQUENCE [LARGE SCALE GENOMIC DNA]</scope>
    <source>
        <strain evidence="3 4">EAF2021</strain>
    </source>
</reference>
<accession>A0ABR2HTT1</accession>
<proteinExistence type="predicted"/>
<dbReference type="Proteomes" id="UP001470230">
    <property type="component" value="Unassembled WGS sequence"/>
</dbReference>
<gene>
    <name evidence="3" type="ORF">M9Y10_017502</name>
</gene>
<evidence type="ECO:0000256" key="1">
    <source>
        <dbReference type="SAM" id="Coils"/>
    </source>
</evidence>
<feature type="coiled-coil region" evidence="1">
    <location>
        <begin position="211"/>
        <end position="245"/>
    </location>
</feature>
<keyword evidence="1" id="KW-0175">Coiled coil</keyword>